<keyword evidence="4 11" id="KW-0347">Helicase</keyword>
<dbReference type="InterPro" id="IPR014017">
    <property type="entry name" value="DNA_helicase_UvrD-like_C"/>
</dbReference>
<dbReference type="InterPro" id="IPR027417">
    <property type="entry name" value="P-loop_NTPase"/>
</dbReference>
<dbReference type="RefSeq" id="WP_075727361.1">
    <property type="nucleotide sequence ID" value="NZ_LTDM01000043.1"/>
</dbReference>
<comment type="catalytic activity">
    <reaction evidence="10">
        <text>ATP + H2O = ADP + phosphate + H(+)</text>
        <dbReference type="Rhea" id="RHEA:13065"/>
        <dbReference type="ChEBI" id="CHEBI:15377"/>
        <dbReference type="ChEBI" id="CHEBI:15378"/>
        <dbReference type="ChEBI" id="CHEBI:30616"/>
        <dbReference type="ChEBI" id="CHEBI:43474"/>
        <dbReference type="ChEBI" id="CHEBI:456216"/>
        <dbReference type="EC" id="5.6.2.4"/>
    </reaction>
</comment>
<evidence type="ECO:0000313" key="15">
    <source>
        <dbReference type="Proteomes" id="UP000186112"/>
    </source>
</evidence>
<proteinExistence type="inferred from homology"/>
<dbReference type="Pfam" id="PF13361">
    <property type="entry name" value="UvrD_C"/>
    <property type="match status" value="1"/>
</dbReference>
<dbReference type="PROSITE" id="PS51198">
    <property type="entry name" value="UVRD_HELICASE_ATP_BIND"/>
    <property type="match status" value="1"/>
</dbReference>
<evidence type="ECO:0000259" key="12">
    <source>
        <dbReference type="PROSITE" id="PS51198"/>
    </source>
</evidence>
<dbReference type="GO" id="GO:0003677">
    <property type="term" value="F:DNA binding"/>
    <property type="evidence" value="ECO:0007669"/>
    <property type="project" value="UniProtKB-KW"/>
</dbReference>
<keyword evidence="7" id="KW-0413">Isomerase</keyword>
<dbReference type="EC" id="5.6.2.4" evidence="9"/>
<comment type="catalytic activity">
    <reaction evidence="8">
        <text>Couples ATP hydrolysis with the unwinding of duplex DNA by translocating in the 3'-5' direction.</text>
        <dbReference type="EC" id="5.6.2.4"/>
    </reaction>
</comment>
<keyword evidence="15" id="KW-1185">Reference proteome</keyword>
<comment type="similarity">
    <text evidence="1">Belongs to the helicase family. UvrD subfamily.</text>
</comment>
<feature type="domain" description="UvrD-like helicase C-terminal" evidence="13">
    <location>
        <begin position="283"/>
        <end position="542"/>
    </location>
</feature>
<dbReference type="GO" id="GO:0043138">
    <property type="term" value="F:3'-5' DNA helicase activity"/>
    <property type="evidence" value="ECO:0007669"/>
    <property type="project" value="UniProtKB-EC"/>
</dbReference>
<dbReference type="PANTHER" id="PTHR11070">
    <property type="entry name" value="UVRD / RECB / PCRA DNA HELICASE FAMILY MEMBER"/>
    <property type="match status" value="1"/>
</dbReference>
<dbReference type="CDD" id="cd18807">
    <property type="entry name" value="SF1_C_UvrD"/>
    <property type="match status" value="1"/>
</dbReference>
<evidence type="ECO:0000256" key="4">
    <source>
        <dbReference type="ARBA" id="ARBA00022806"/>
    </source>
</evidence>
<dbReference type="InterPro" id="IPR000212">
    <property type="entry name" value="DNA_helicase_UvrD/REP"/>
</dbReference>
<protein>
    <recommendedName>
        <fullName evidence="9">DNA 3'-5' helicase</fullName>
        <ecNumber evidence="9">5.6.2.4</ecNumber>
    </recommendedName>
</protein>
<comment type="caution">
    <text evidence="14">The sequence shown here is derived from an EMBL/GenBank/DDBJ whole genome shotgun (WGS) entry which is preliminary data.</text>
</comment>
<evidence type="ECO:0000256" key="3">
    <source>
        <dbReference type="ARBA" id="ARBA00022801"/>
    </source>
</evidence>
<accession>A0A1U7M405</accession>
<evidence type="ECO:0000259" key="13">
    <source>
        <dbReference type="PROSITE" id="PS51217"/>
    </source>
</evidence>
<keyword evidence="3 11" id="KW-0378">Hydrolase</keyword>
<dbReference type="GO" id="GO:0005524">
    <property type="term" value="F:ATP binding"/>
    <property type="evidence" value="ECO:0007669"/>
    <property type="project" value="UniProtKB-UniRule"/>
</dbReference>
<feature type="domain" description="UvrD-like helicase ATP-binding" evidence="12">
    <location>
        <begin position="1"/>
        <end position="282"/>
    </location>
</feature>
<dbReference type="InterPro" id="IPR013986">
    <property type="entry name" value="DExx_box_DNA_helicase_dom_sf"/>
</dbReference>
<organism evidence="14 15">
    <name type="scientific">Tissierella creatinophila DSM 6911</name>
    <dbReference type="NCBI Taxonomy" id="1123403"/>
    <lineage>
        <taxon>Bacteria</taxon>
        <taxon>Bacillati</taxon>
        <taxon>Bacillota</taxon>
        <taxon>Tissierellia</taxon>
        <taxon>Tissierellales</taxon>
        <taxon>Tissierellaceae</taxon>
        <taxon>Tissierella</taxon>
    </lineage>
</organism>
<dbReference type="AlphaFoldDB" id="A0A1U7M405"/>
<evidence type="ECO:0000313" key="14">
    <source>
        <dbReference type="EMBL" id="OLS02047.1"/>
    </source>
</evidence>
<evidence type="ECO:0000256" key="2">
    <source>
        <dbReference type="ARBA" id="ARBA00022741"/>
    </source>
</evidence>
<evidence type="ECO:0000256" key="9">
    <source>
        <dbReference type="ARBA" id="ARBA00034808"/>
    </source>
</evidence>
<dbReference type="Gene3D" id="1.10.10.160">
    <property type="match status" value="1"/>
</dbReference>
<name>A0A1U7M405_TISCR</name>
<dbReference type="PANTHER" id="PTHR11070:SF2">
    <property type="entry name" value="ATP-DEPENDENT DNA HELICASE SRS2"/>
    <property type="match status" value="1"/>
</dbReference>
<reference evidence="14 15" key="1">
    <citation type="submission" date="2016-02" db="EMBL/GenBank/DDBJ databases">
        <title>Genome sequence of Tissierella creatinophila DSM 6911.</title>
        <authorList>
            <person name="Poehlein A."/>
            <person name="Daniel R."/>
        </authorList>
    </citation>
    <scope>NUCLEOTIDE SEQUENCE [LARGE SCALE GENOMIC DNA]</scope>
    <source>
        <strain evidence="14 15">DSM 6911</strain>
    </source>
</reference>
<evidence type="ECO:0000256" key="10">
    <source>
        <dbReference type="ARBA" id="ARBA00048988"/>
    </source>
</evidence>
<evidence type="ECO:0000256" key="5">
    <source>
        <dbReference type="ARBA" id="ARBA00022840"/>
    </source>
</evidence>
<dbReference type="InterPro" id="IPR014016">
    <property type="entry name" value="UvrD-like_ATP-bd"/>
</dbReference>
<sequence length="618" mass="72444">MLLSTEQSNAISHIENPALVLAVPGAGKTTVLIHRTYNLIENLKINPLNILSITFSKASALDMKNRFTRVFPNINSKDIHFSTIHAFCYRLISEYSYKNNIKYHLIEDNSGVNKFVLLKNLYLHLNKSYITEEKLESLINSIGYIKNMMLSVDEFLKEYKIDIANFKTIFNKYESYKRENSLLDFDDMLSISWEILNRDTYLLNKYREKYKFIQVDEGQDTSKLQLEIIKLIAFPKNNLFIVADDDQSIYGFRGAYPRGLLDFNKQFKDGKIFFMEENYRSSSNIVTICNKFIKTNSLRYQKNIFTLNPNMEPINIVKVKTLGDEYDYLINDLKDKDLTNTSILYRNNLSSIGLMEVLSKNNIPFFTQDKKLKFFNHWVIKDIIDFISFSKDPEDITLFEKFYYKMKGYISKKQINYAKTLHKDFNVFDRIMDFPDIKQYHKRNIRNLKIDFKKLSNLNVEDAIFFIEHNLEYGAYLKDNSIKFGYVYDNLSTLLFYLKMISAGCNTLDELIKKLDFLEELCKDSHKGREGVNLSTIHGAKGLEFENVYMVDLIDGDFPSANSIDDFKNGKIDNLEEERRLFYVGMTRAKKHLTLITMKSINGNIKEPSRFVTELENL</sequence>
<dbReference type="Gene3D" id="1.10.486.10">
    <property type="entry name" value="PCRA, domain 4"/>
    <property type="match status" value="1"/>
</dbReference>
<dbReference type="OrthoDB" id="9810135at2"/>
<dbReference type="PROSITE" id="PS51217">
    <property type="entry name" value="UVRD_HELICASE_CTER"/>
    <property type="match status" value="1"/>
</dbReference>
<dbReference type="GO" id="GO:0033202">
    <property type="term" value="C:DNA helicase complex"/>
    <property type="evidence" value="ECO:0007669"/>
    <property type="project" value="TreeGrafter"/>
</dbReference>
<gene>
    <name evidence="14" type="primary">yjcD</name>
    <name evidence="14" type="ORF">TICRE_18640</name>
</gene>
<evidence type="ECO:0000256" key="6">
    <source>
        <dbReference type="ARBA" id="ARBA00023125"/>
    </source>
</evidence>
<keyword evidence="5 11" id="KW-0067">ATP-binding</keyword>
<dbReference type="Pfam" id="PF00580">
    <property type="entry name" value="UvrD-helicase"/>
    <property type="match status" value="1"/>
</dbReference>
<dbReference type="SUPFAM" id="SSF52540">
    <property type="entry name" value="P-loop containing nucleoside triphosphate hydrolases"/>
    <property type="match status" value="1"/>
</dbReference>
<evidence type="ECO:0000256" key="8">
    <source>
        <dbReference type="ARBA" id="ARBA00034617"/>
    </source>
</evidence>
<dbReference type="GO" id="GO:0000725">
    <property type="term" value="P:recombinational repair"/>
    <property type="evidence" value="ECO:0007669"/>
    <property type="project" value="TreeGrafter"/>
</dbReference>
<dbReference type="Gene3D" id="3.40.50.300">
    <property type="entry name" value="P-loop containing nucleotide triphosphate hydrolases"/>
    <property type="match status" value="2"/>
</dbReference>
<evidence type="ECO:0000256" key="7">
    <source>
        <dbReference type="ARBA" id="ARBA00023235"/>
    </source>
</evidence>
<dbReference type="GO" id="GO:0005829">
    <property type="term" value="C:cytosol"/>
    <property type="evidence" value="ECO:0007669"/>
    <property type="project" value="TreeGrafter"/>
</dbReference>
<dbReference type="GO" id="GO:0016887">
    <property type="term" value="F:ATP hydrolysis activity"/>
    <property type="evidence" value="ECO:0007669"/>
    <property type="project" value="RHEA"/>
</dbReference>
<dbReference type="CDD" id="cd17932">
    <property type="entry name" value="DEXQc_UvrD"/>
    <property type="match status" value="1"/>
</dbReference>
<evidence type="ECO:0000256" key="1">
    <source>
        <dbReference type="ARBA" id="ARBA00009922"/>
    </source>
</evidence>
<evidence type="ECO:0000256" key="11">
    <source>
        <dbReference type="PROSITE-ProRule" id="PRU00560"/>
    </source>
</evidence>
<keyword evidence="6" id="KW-0238">DNA-binding</keyword>
<dbReference type="EMBL" id="LTDM01000043">
    <property type="protein sequence ID" value="OLS02047.1"/>
    <property type="molecule type" value="Genomic_DNA"/>
</dbReference>
<feature type="binding site" evidence="11">
    <location>
        <begin position="22"/>
        <end position="29"/>
    </location>
    <ligand>
        <name>ATP</name>
        <dbReference type="ChEBI" id="CHEBI:30616"/>
    </ligand>
</feature>
<dbReference type="Proteomes" id="UP000186112">
    <property type="component" value="Unassembled WGS sequence"/>
</dbReference>
<keyword evidence="2 11" id="KW-0547">Nucleotide-binding</keyword>